<proteinExistence type="inferred from homology"/>
<keyword evidence="11" id="KW-1185">Reference proteome</keyword>
<accession>A0A3A8EKY3</accession>
<organism evidence="10 11">
    <name type="scientific">Acinetobacter rongchengensis</name>
    <dbReference type="NCBI Taxonomy" id="2419601"/>
    <lineage>
        <taxon>Bacteria</taxon>
        <taxon>Pseudomonadati</taxon>
        <taxon>Pseudomonadota</taxon>
        <taxon>Gammaproteobacteria</taxon>
        <taxon>Moraxellales</taxon>
        <taxon>Moraxellaceae</taxon>
        <taxon>Acinetobacter</taxon>
    </lineage>
</organism>
<evidence type="ECO:0000256" key="2">
    <source>
        <dbReference type="ARBA" id="ARBA00006236"/>
    </source>
</evidence>
<dbReference type="CDD" id="cd17320">
    <property type="entry name" value="MFS_MdfA_MDR_like"/>
    <property type="match status" value="1"/>
</dbReference>
<feature type="transmembrane region" description="Helical" evidence="8">
    <location>
        <begin position="220"/>
        <end position="242"/>
    </location>
</feature>
<dbReference type="Pfam" id="PF07690">
    <property type="entry name" value="MFS_1"/>
    <property type="match status" value="1"/>
</dbReference>
<keyword evidence="8" id="KW-0997">Cell inner membrane</keyword>
<gene>
    <name evidence="10" type="ORF">D7V20_16695</name>
</gene>
<protein>
    <recommendedName>
        <fullName evidence="8">Bcr/CflA family efflux transporter</fullName>
    </recommendedName>
</protein>
<evidence type="ECO:0000259" key="9">
    <source>
        <dbReference type="PROSITE" id="PS50850"/>
    </source>
</evidence>
<dbReference type="RefSeq" id="WP_120385179.1">
    <property type="nucleotide sequence ID" value="NZ_RAXT01000061.1"/>
</dbReference>
<dbReference type="GO" id="GO:1990961">
    <property type="term" value="P:xenobiotic detoxification by transmembrane export across the plasma membrane"/>
    <property type="evidence" value="ECO:0007669"/>
    <property type="project" value="InterPro"/>
</dbReference>
<dbReference type="PANTHER" id="PTHR23502:SF132">
    <property type="entry name" value="POLYAMINE TRANSPORTER 2-RELATED"/>
    <property type="match status" value="1"/>
</dbReference>
<evidence type="ECO:0000313" key="11">
    <source>
        <dbReference type="Proteomes" id="UP000280405"/>
    </source>
</evidence>
<evidence type="ECO:0000313" key="10">
    <source>
        <dbReference type="EMBL" id="RKG35275.1"/>
    </source>
</evidence>
<dbReference type="InterPro" id="IPR036259">
    <property type="entry name" value="MFS_trans_sf"/>
</dbReference>
<feature type="transmembrane region" description="Helical" evidence="8">
    <location>
        <begin position="374"/>
        <end position="392"/>
    </location>
</feature>
<sequence>MSEKNARQQYSIGWIMLLALFTSLGPLSIDMYLPALPEMAQDFHVSTQQIANTLPAYFLGLAIGQLIYGPISDRIGRKKPLYFGMALYTFASLLCVIAPDHWSLIAARILQALGGCVGVVMARAAIRDRLDIQSSAQAFASMMIVMGIAPILAPTFGAAILHFFNWHVVFLALSLIGLICLLCVHFLFKETLAPERRLNLNFQQVFILYASILKDKTFRFPMMAGCFTGAALFCYISSASAVLMDGYHLSQQRFAFAFGFNALGIIILSSLNKRLANKVSVVNRLKIGGLIQVLGASIIVLAGLLATAPFALVMFGLFLTVSGIGFTGPNAMALAMSEQGARAGTASAIMGSMQFACGLLGGVVLNFLVWSQLFNMGILMLAFTCMGMMMILKVSKQIRLKQKVA</sequence>
<keyword evidence="4" id="KW-1003">Cell membrane</keyword>
<dbReference type="InterPro" id="IPR020846">
    <property type="entry name" value="MFS_dom"/>
</dbReference>
<keyword evidence="6 8" id="KW-1133">Transmembrane helix</keyword>
<feature type="transmembrane region" description="Helical" evidence="8">
    <location>
        <begin position="12"/>
        <end position="29"/>
    </location>
</feature>
<feature type="transmembrane region" description="Helical" evidence="8">
    <location>
        <begin position="105"/>
        <end position="126"/>
    </location>
</feature>
<dbReference type="GO" id="GO:0005886">
    <property type="term" value="C:plasma membrane"/>
    <property type="evidence" value="ECO:0007669"/>
    <property type="project" value="UniProtKB-SubCell"/>
</dbReference>
<feature type="transmembrane region" description="Helical" evidence="8">
    <location>
        <begin position="312"/>
        <end position="336"/>
    </location>
</feature>
<comment type="caution">
    <text evidence="10">The sequence shown here is derived from an EMBL/GenBank/DDBJ whole genome shotgun (WGS) entry which is preliminary data.</text>
</comment>
<dbReference type="AlphaFoldDB" id="A0A3A8EKY3"/>
<dbReference type="Gene3D" id="1.20.1720.10">
    <property type="entry name" value="Multidrug resistance protein D"/>
    <property type="match status" value="1"/>
</dbReference>
<evidence type="ECO:0000256" key="5">
    <source>
        <dbReference type="ARBA" id="ARBA00022692"/>
    </source>
</evidence>
<feature type="transmembrane region" description="Helical" evidence="8">
    <location>
        <begin position="80"/>
        <end position="99"/>
    </location>
</feature>
<keyword evidence="5 8" id="KW-0812">Transmembrane</keyword>
<evidence type="ECO:0000256" key="6">
    <source>
        <dbReference type="ARBA" id="ARBA00022989"/>
    </source>
</evidence>
<keyword evidence="7 8" id="KW-0472">Membrane</keyword>
<reference evidence="10 11" key="1">
    <citation type="submission" date="2018-09" db="EMBL/GenBank/DDBJ databases">
        <title>The draft genome of Acinetobacter spp. strains.</title>
        <authorList>
            <person name="Qin J."/>
            <person name="Feng Y."/>
            <person name="Zong Z."/>
        </authorList>
    </citation>
    <scope>NUCLEOTIDE SEQUENCE [LARGE SCALE GENOMIC DNA]</scope>
    <source>
        <strain evidence="10 11">WCHAc060115</strain>
    </source>
</reference>
<dbReference type="InterPro" id="IPR004812">
    <property type="entry name" value="Efflux_drug-R_Bcr/CmlA"/>
</dbReference>
<feature type="transmembrane region" description="Helical" evidence="8">
    <location>
        <begin position="287"/>
        <end position="306"/>
    </location>
</feature>
<comment type="subcellular location">
    <subcellularLocation>
        <location evidence="8">Cell inner membrane</location>
        <topology evidence="8">Multi-pass membrane protein</topology>
    </subcellularLocation>
    <subcellularLocation>
        <location evidence="1">Cell membrane</location>
        <topology evidence="1">Multi-pass membrane protein</topology>
    </subcellularLocation>
</comment>
<evidence type="ECO:0000256" key="3">
    <source>
        <dbReference type="ARBA" id="ARBA00022448"/>
    </source>
</evidence>
<comment type="similarity">
    <text evidence="2 8">Belongs to the major facilitator superfamily. Bcr/CmlA family.</text>
</comment>
<feature type="transmembrane region" description="Helical" evidence="8">
    <location>
        <begin position="166"/>
        <end position="188"/>
    </location>
</feature>
<dbReference type="PANTHER" id="PTHR23502">
    <property type="entry name" value="MAJOR FACILITATOR SUPERFAMILY"/>
    <property type="match status" value="1"/>
</dbReference>
<evidence type="ECO:0000256" key="4">
    <source>
        <dbReference type="ARBA" id="ARBA00022475"/>
    </source>
</evidence>
<evidence type="ECO:0000256" key="7">
    <source>
        <dbReference type="ARBA" id="ARBA00023136"/>
    </source>
</evidence>
<feature type="transmembrane region" description="Helical" evidence="8">
    <location>
        <begin position="49"/>
        <end position="68"/>
    </location>
</feature>
<dbReference type="EMBL" id="RAXT01000061">
    <property type="protein sequence ID" value="RKG35275.1"/>
    <property type="molecule type" value="Genomic_DNA"/>
</dbReference>
<dbReference type="FunFam" id="1.20.1720.10:FF:000005">
    <property type="entry name" value="Bcr/CflA family efflux transporter"/>
    <property type="match status" value="1"/>
</dbReference>
<dbReference type="NCBIfam" id="TIGR00710">
    <property type="entry name" value="efflux_Bcr_CflA"/>
    <property type="match status" value="1"/>
</dbReference>
<name>A0A3A8EKY3_9GAMM</name>
<evidence type="ECO:0000256" key="8">
    <source>
        <dbReference type="RuleBase" id="RU365088"/>
    </source>
</evidence>
<dbReference type="InterPro" id="IPR011701">
    <property type="entry name" value="MFS"/>
</dbReference>
<feature type="domain" description="Major facilitator superfamily (MFS) profile" evidence="9">
    <location>
        <begin position="14"/>
        <end position="399"/>
    </location>
</feature>
<keyword evidence="3 8" id="KW-0813">Transport</keyword>
<dbReference type="Proteomes" id="UP000280405">
    <property type="component" value="Unassembled WGS sequence"/>
</dbReference>
<dbReference type="OrthoDB" id="9814303at2"/>
<dbReference type="PROSITE" id="PS50850">
    <property type="entry name" value="MFS"/>
    <property type="match status" value="1"/>
</dbReference>
<feature type="transmembrane region" description="Helical" evidence="8">
    <location>
        <begin position="348"/>
        <end position="368"/>
    </location>
</feature>
<dbReference type="SUPFAM" id="SSF103473">
    <property type="entry name" value="MFS general substrate transporter"/>
    <property type="match status" value="1"/>
</dbReference>
<feature type="transmembrane region" description="Helical" evidence="8">
    <location>
        <begin position="254"/>
        <end position="275"/>
    </location>
</feature>
<feature type="transmembrane region" description="Helical" evidence="8">
    <location>
        <begin position="138"/>
        <end position="160"/>
    </location>
</feature>
<evidence type="ECO:0000256" key="1">
    <source>
        <dbReference type="ARBA" id="ARBA00004651"/>
    </source>
</evidence>
<dbReference type="GO" id="GO:0042910">
    <property type="term" value="F:xenobiotic transmembrane transporter activity"/>
    <property type="evidence" value="ECO:0007669"/>
    <property type="project" value="InterPro"/>
</dbReference>